<feature type="region of interest" description="Disordered" evidence="1">
    <location>
        <begin position="18"/>
        <end position="40"/>
    </location>
</feature>
<evidence type="ECO:0000256" key="1">
    <source>
        <dbReference type="SAM" id="MobiDB-lite"/>
    </source>
</evidence>
<reference evidence="2 3" key="1">
    <citation type="submission" date="2021-06" db="EMBL/GenBank/DDBJ databases">
        <title>Caerostris extrusa draft genome.</title>
        <authorList>
            <person name="Kono N."/>
            <person name="Arakawa K."/>
        </authorList>
    </citation>
    <scope>NUCLEOTIDE SEQUENCE [LARGE SCALE GENOMIC DNA]</scope>
</reference>
<evidence type="ECO:0000313" key="2">
    <source>
        <dbReference type="EMBL" id="GIY32144.1"/>
    </source>
</evidence>
<gene>
    <name evidence="2" type="ORF">CEXT_538411</name>
</gene>
<dbReference type="Proteomes" id="UP001054945">
    <property type="component" value="Unassembled WGS sequence"/>
</dbReference>
<keyword evidence="3" id="KW-1185">Reference proteome</keyword>
<comment type="caution">
    <text evidence="2">The sequence shown here is derived from an EMBL/GenBank/DDBJ whole genome shotgun (WGS) entry which is preliminary data.</text>
</comment>
<organism evidence="2 3">
    <name type="scientific">Caerostris extrusa</name>
    <name type="common">Bark spider</name>
    <name type="synonym">Caerostris bankana</name>
    <dbReference type="NCBI Taxonomy" id="172846"/>
    <lineage>
        <taxon>Eukaryota</taxon>
        <taxon>Metazoa</taxon>
        <taxon>Ecdysozoa</taxon>
        <taxon>Arthropoda</taxon>
        <taxon>Chelicerata</taxon>
        <taxon>Arachnida</taxon>
        <taxon>Araneae</taxon>
        <taxon>Araneomorphae</taxon>
        <taxon>Entelegynae</taxon>
        <taxon>Araneoidea</taxon>
        <taxon>Araneidae</taxon>
        <taxon>Caerostris</taxon>
    </lineage>
</organism>
<name>A0AAV4SFN6_CAEEX</name>
<evidence type="ECO:0000313" key="3">
    <source>
        <dbReference type="Proteomes" id="UP001054945"/>
    </source>
</evidence>
<proteinExistence type="predicted"/>
<protein>
    <submittedName>
        <fullName evidence="2">Uncharacterized protein</fullName>
    </submittedName>
</protein>
<dbReference type="AlphaFoldDB" id="A0AAV4SFN6"/>
<dbReference type="EMBL" id="BPLR01009460">
    <property type="protein sequence ID" value="GIY32144.1"/>
    <property type="molecule type" value="Genomic_DNA"/>
</dbReference>
<sequence>MFIQIPNNNRSRMCLQIPQQQQPQQNVSTNPQQPQLQSPSLNETSQFLQVSGEIEEMIGCFSRPNLDSCIFQIWKDIEIMAPIREYIGFAAHCNFVQTKDGPMPVEIAFGYSLGTVDDSVDGRGMTTRIVAASADLYHLNIPTKRR</sequence>
<accession>A0AAV4SFN6</accession>